<reference evidence="1 2" key="1">
    <citation type="journal article" date="2010" name="Stand. Genomic Sci.">
        <title>Complete genome sequence of Ilyobacter polytropus type strain (CuHbu1).</title>
        <authorList>
            <person name="Sikorski J."/>
            <person name="Chertkov O."/>
            <person name="Lapidus A."/>
            <person name="Nolan M."/>
            <person name="Lucas S."/>
            <person name="Del Rio T.G."/>
            <person name="Tice H."/>
            <person name="Cheng J.F."/>
            <person name="Tapia R."/>
            <person name="Han C."/>
            <person name="Goodwin L."/>
            <person name="Pitluck S."/>
            <person name="Liolios K."/>
            <person name="Ivanova N."/>
            <person name="Mavromatis K."/>
            <person name="Mikhailova N."/>
            <person name="Pati A."/>
            <person name="Chen A."/>
            <person name="Palaniappan K."/>
            <person name="Land M."/>
            <person name="Hauser L."/>
            <person name="Chang Y.J."/>
            <person name="Jeffries C.D."/>
            <person name="Brambilla E."/>
            <person name="Yasawong M."/>
            <person name="Rohde M."/>
            <person name="Pukall R."/>
            <person name="Spring S."/>
            <person name="Goker M."/>
            <person name="Woyke T."/>
            <person name="Bristow J."/>
            <person name="Eisen J.A."/>
            <person name="Markowitz V."/>
            <person name="Hugenholtz P."/>
            <person name="Kyrpides N.C."/>
            <person name="Klenk H.P."/>
        </authorList>
    </citation>
    <scope>NUCLEOTIDE SEQUENCE [LARGE SCALE GENOMIC DNA]</scope>
    <source>
        <strain evidence="2">ATCC 51220 / DSM 2926 / LMG 16218 / CuHBu1</strain>
    </source>
</reference>
<dbReference type="RefSeq" id="WP_013387879.1">
    <property type="nucleotide sequence ID" value="NC_014632.1"/>
</dbReference>
<evidence type="ECO:0000313" key="1">
    <source>
        <dbReference type="EMBL" id="ADO83212.1"/>
    </source>
</evidence>
<dbReference type="EMBL" id="CP002281">
    <property type="protein sequence ID" value="ADO83212.1"/>
    <property type="molecule type" value="Genomic_DNA"/>
</dbReference>
<keyword evidence="2" id="KW-1185">Reference proteome</keyword>
<proteinExistence type="predicted"/>
<dbReference type="HOGENOM" id="CLU_1037370_0_0_0"/>
<organism evidence="1 2">
    <name type="scientific">Ilyobacter polytropus (strain ATCC 51220 / DSM 2926 / LMG 16218 / CuHBu1)</name>
    <dbReference type="NCBI Taxonomy" id="572544"/>
    <lineage>
        <taxon>Bacteria</taxon>
        <taxon>Fusobacteriati</taxon>
        <taxon>Fusobacteriota</taxon>
        <taxon>Fusobacteriia</taxon>
        <taxon>Fusobacteriales</taxon>
        <taxon>Fusobacteriaceae</taxon>
        <taxon>Ilyobacter</taxon>
    </lineage>
</organism>
<sequence>MEIIGKGFKIKNRDIIGELDVDVKLKMSLEDLRILSRYLEGEFLNGMESLVMDLENDGNQEELLYYEKLKTILEDLTDGIYKGLVDTEKMIIGELKNHEIDEDEIIELMAEDEYDKERVENIYMAMNDLNREEKEAQEIFDKLDIYGKMILSKIKESGEDFYMPLVFKFFWFLYDSADRSGEVVFTENSLEELLDLDREGLEVFLDQMSKITVKVGNQTGSLIEYFSFLNDSTMKLEYNLFAVNPRKYMVLDHEFKIGKVEEVEIKII</sequence>
<evidence type="ECO:0000313" key="2">
    <source>
        <dbReference type="Proteomes" id="UP000006875"/>
    </source>
</evidence>
<protein>
    <submittedName>
        <fullName evidence="1">Uncharacterized protein</fullName>
    </submittedName>
</protein>
<dbReference type="Proteomes" id="UP000006875">
    <property type="component" value="Chromosome"/>
</dbReference>
<dbReference type="AlphaFoldDB" id="E3HAM5"/>
<gene>
    <name evidence="1" type="ordered locus">Ilyop_1432</name>
</gene>
<accession>E3HAM5</accession>
<name>E3HAM5_ILYPC</name>
<dbReference type="KEGG" id="ipo:Ilyop_1432"/>